<organism evidence="3 4">
    <name type="scientific">Aureliella helgolandensis</name>
    <dbReference type="NCBI Taxonomy" id="2527968"/>
    <lineage>
        <taxon>Bacteria</taxon>
        <taxon>Pseudomonadati</taxon>
        <taxon>Planctomycetota</taxon>
        <taxon>Planctomycetia</taxon>
        <taxon>Pirellulales</taxon>
        <taxon>Pirellulaceae</taxon>
        <taxon>Aureliella</taxon>
    </lineage>
</organism>
<reference evidence="3 4" key="1">
    <citation type="submission" date="2019-02" db="EMBL/GenBank/DDBJ databases">
        <title>Deep-cultivation of Planctomycetes and their phenomic and genomic characterization uncovers novel biology.</title>
        <authorList>
            <person name="Wiegand S."/>
            <person name="Jogler M."/>
            <person name="Boedeker C."/>
            <person name="Pinto D."/>
            <person name="Vollmers J."/>
            <person name="Rivas-Marin E."/>
            <person name="Kohn T."/>
            <person name="Peeters S.H."/>
            <person name="Heuer A."/>
            <person name="Rast P."/>
            <person name="Oberbeckmann S."/>
            <person name="Bunk B."/>
            <person name="Jeske O."/>
            <person name="Meyerdierks A."/>
            <person name="Storesund J.E."/>
            <person name="Kallscheuer N."/>
            <person name="Luecker S."/>
            <person name="Lage O.M."/>
            <person name="Pohl T."/>
            <person name="Merkel B.J."/>
            <person name="Hornburger P."/>
            <person name="Mueller R.-W."/>
            <person name="Bruemmer F."/>
            <person name="Labrenz M."/>
            <person name="Spormann A.M."/>
            <person name="Op den Camp H."/>
            <person name="Overmann J."/>
            <person name="Amann R."/>
            <person name="Jetten M.S.M."/>
            <person name="Mascher T."/>
            <person name="Medema M.H."/>
            <person name="Devos D.P."/>
            <person name="Kaster A.-K."/>
            <person name="Ovreas L."/>
            <person name="Rohde M."/>
            <person name="Galperin M.Y."/>
            <person name="Jogler C."/>
        </authorList>
    </citation>
    <scope>NUCLEOTIDE SEQUENCE [LARGE SCALE GENOMIC DNA]</scope>
    <source>
        <strain evidence="3 4">Q31a</strain>
    </source>
</reference>
<dbReference type="KEGG" id="ahel:Q31a_53910"/>
<dbReference type="Proteomes" id="UP000318017">
    <property type="component" value="Chromosome"/>
</dbReference>
<dbReference type="PANTHER" id="PTHR11113:SF14">
    <property type="entry name" value="N-ACETYLGLUCOSAMINE-6-PHOSPHATE DEACETYLASE"/>
    <property type="match status" value="1"/>
</dbReference>
<dbReference type="OrthoDB" id="9776488at2"/>
<evidence type="ECO:0000256" key="1">
    <source>
        <dbReference type="ARBA" id="ARBA00010716"/>
    </source>
</evidence>
<evidence type="ECO:0000313" key="4">
    <source>
        <dbReference type="Proteomes" id="UP000318017"/>
    </source>
</evidence>
<protein>
    <submittedName>
        <fullName evidence="3">N-acetylglucosamine-6-phosphate deacetylase</fullName>
        <ecNumber evidence="3">3.5.1.25</ecNumber>
    </submittedName>
</protein>
<keyword evidence="4" id="KW-1185">Reference proteome</keyword>
<evidence type="ECO:0000313" key="3">
    <source>
        <dbReference type="EMBL" id="QDV27010.1"/>
    </source>
</evidence>
<accession>A0A518GEM2</accession>
<evidence type="ECO:0000256" key="2">
    <source>
        <dbReference type="ARBA" id="ARBA00022801"/>
    </source>
</evidence>
<dbReference type="EMBL" id="CP036298">
    <property type="protein sequence ID" value="QDV27010.1"/>
    <property type="molecule type" value="Genomic_DNA"/>
</dbReference>
<dbReference type="InterPro" id="IPR032466">
    <property type="entry name" value="Metal_Hydrolase"/>
</dbReference>
<dbReference type="EC" id="3.5.1.25" evidence="3"/>
<dbReference type="Gene3D" id="3.20.20.140">
    <property type="entry name" value="Metal-dependent hydrolases"/>
    <property type="match status" value="1"/>
</dbReference>
<dbReference type="RefSeq" id="WP_145083743.1">
    <property type="nucleotide sequence ID" value="NZ_CP036298.1"/>
</dbReference>
<dbReference type="PANTHER" id="PTHR11113">
    <property type="entry name" value="N-ACETYLGLUCOSAMINE-6-PHOSPHATE DEACETYLASE"/>
    <property type="match status" value="1"/>
</dbReference>
<proteinExistence type="inferred from homology"/>
<comment type="similarity">
    <text evidence="1">Belongs to the metallo-dependent hydrolases superfamily. NagA family.</text>
</comment>
<dbReference type="AlphaFoldDB" id="A0A518GEM2"/>
<dbReference type="GO" id="GO:0008448">
    <property type="term" value="F:N-acetylglucosamine-6-phosphate deacetylase activity"/>
    <property type="evidence" value="ECO:0007669"/>
    <property type="project" value="UniProtKB-EC"/>
</dbReference>
<gene>
    <name evidence="3" type="primary">nagA_2</name>
    <name evidence="3" type="ORF">Q31a_53910</name>
</gene>
<keyword evidence="2 3" id="KW-0378">Hydrolase</keyword>
<name>A0A518GEM2_9BACT</name>
<sequence length="303" mass="32462">MQNHYFDVQINGYVGVDFNDPGTSVEQVELAARTMQSHGVVTAFPTVITASEQTMTGCVANLLAAIQAGGAAGQVFRGIHLEGPFLSPESGYIGAHPKQHASPANLDLLKRLHEATEGFLRLVTLAPEVDQAGALTRYCVAQGVHVAAGHTNASLQELEVCMEQGLDLFTHFGNGCPPLLPRHDNILLRALAKRSQLRFTVIADGFHVPSLLFRHLLDWLPADRLAVVSDAISAAGLGPGEYPLGGRTVHVGADKAARDVSGDHFVGSAATMQDADHWLSTSLSLDDKQRQALLYDNAAKWFA</sequence>
<dbReference type="SUPFAM" id="SSF51556">
    <property type="entry name" value="Metallo-dependent hydrolases"/>
    <property type="match status" value="1"/>
</dbReference>
<dbReference type="GO" id="GO:0006046">
    <property type="term" value="P:N-acetylglucosamine catabolic process"/>
    <property type="evidence" value="ECO:0007669"/>
    <property type="project" value="TreeGrafter"/>
</dbReference>